<dbReference type="CDD" id="cd07067">
    <property type="entry name" value="HP_PGM_like"/>
    <property type="match status" value="1"/>
</dbReference>
<dbReference type="NCBIfam" id="TIGR01258">
    <property type="entry name" value="pgm_1"/>
    <property type="match status" value="1"/>
</dbReference>
<dbReference type="InterPro" id="IPR013078">
    <property type="entry name" value="His_Pase_superF_clade-1"/>
</dbReference>
<name>T1CNY9_9ZZZZ</name>
<organism evidence="5">
    <name type="scientific">mine drainage metagenome</name>
    <dbReference type="NCBI Taxonomy" id="410659"/>
    <lineage>
        <taxon>unclassified sequences</taxon>
        <taxon>metagenomes</taxon>
        <taxon>ecological metagenomes</taxon>
    </lineage>
</organism>
<comment type="caution">
    <text evidence="5">The sequence shown here is derived from an EMBL/GenBank/DDBJ whole genome shotgun (WGS) entry which is preliminary data.</text>
</comment>
<evidence type="ECO:0000256" key="1">
    <source>
        <dbReference type="ARBA" id="ARBA00006717"/>
    </source>
</evidence>
<dbReference type="AlphaFoldDB" id="T1CNY9"/>
<dbReference type="InterPro" id="IPR029033">
    <property type="entry name" value="His_PPase_superfam"/>
</dbReference>
<protein>
    <recommendedName>
        <fullName evidence="2">phosphoglycerate mutase (2,3-diphosphoglycerate-dependent)</fullName>
        <ecNumber evidence="2">5.4.2.11</ecNumber>
    </recommendedName>
</protein>
<gene>
    <name evidence="5" type="ORF">B1A_06133</name>
</gene>
<dbReference type="SUPFAM" id="SSF53254">
    <property type="entry name" value="Phosphoglycerate mutase-like"/>
    <property type="match status" value="1"/>
</dbReference>
<evidence type="ECO:0000313" key="5">
    <source>
        <dbReference type="EMBL" id="EQD70765.1"/>
    </source>
</evidence>
<dbReference type="EC" id="5.4.2.11" evidence="2"/>
<dbReference type="GO" id="GO:0006096">
    <property type="term" value="P:glycolytic process"/>
    <property type="evidence" value="ECO:0007669"/>
    <property type="project" value="UniProtKB-KW"/>
</dbReference>
<proteinExistence type="inferred from homology"/>
<evidence type="ECO:0000256" key="2">
    <source>
        <dbReference type="ARBA" id="ARBA00012028"/>
    </source>
</evidence>
<keyword evidence="4" id="KW-0413">Isomerase</keyword>
<sequence>MTPYFTDVIAEDLRKESVRGGGVLVVAHGNSLRALRMVLENIDEEEIAALDIPTGIPYRVRLDQELDVIDAGYLGDPAAAAAAAAAVARQAG</sequence>
<dbReference type="InterPro" id="IPR005952">
    <property type="entry name" value="Phosphogly_mut1"/>
</dbReference>
<accession>T1CNY9</accession>
<reference evidence="5" key="1">
    <citation type="submission" date="2013-08" db="EMBL/GenBank/DDBJ databases">
        <authorList>
            <person name="Mendez C."/>
            <person name="Richter M."/>
            <person name="Ferrer M."/>
            <person name="Sanchez J."/>
        </authorList>
    </citation>
    <scope>NUCLEOTIDE SEQUENCE</scope>
</reference>
<reference evidence="5" key="2">
    <citation type="journal article" date="2014" name="ISME J.">
        <title>Microbial stratification in low pH oxic and suboxic macroscopic growths along an acid mine drainage.</title>
        <authorList>
            <person name="Mendez-Garcia C."/>
            <person name="Mesa V."/>
            <person name="Sprenger R.R."/>
            <person name="Richter M."/>
            <person name="Diez M.S."/>
            <person name="Solano J."/>
            <person name="Bargiela R."/>
            <person name="Golyshina O.V."/>
            <person name="Manteca A."/>
            <person name="Ramos J.L."/>
            <person name="Gallego J.R."/>
            <person name="Llorente I."/>
            <person name="Martins Dos Santos V.A."/>
            <person name="Jensen O.N."/>
            <person name="Pelaez A.I."/>
            <person name="Sanchez J."/>
            <person name="Ferrer M."/>
        </authorList>
    </citation>
    <scope>NUCLEOTIDE SEQUENCE</scope>
</reference>
<dbReference type="PANTHER" id="PTHR11931">
    <property type="entry name" value="PHOSPHOGLYCERATE MUTASE"/>
    <property type="match status" value="1"/>
</dbReference>
<dbReference type="EMBL" id="AUZX01004460">
    <property type="protein sequence ID" value="EQD70765.1"/>
    <property type="molecule type" value="Genomic_DNA"/>
</dbReference>
<comment type="similarity">
    <text evidence="1">Belongs to the phosphoglycerate mutase family. BPG-dependent PGAM subfamily.</text>
</comment>
<dbReference type="Gene3D" id="3.40.50.1240">
    <property type="entry name" value="Phosphoglycerate mutase-like"/>
    <property type="match status" value="1"/>
</dbReference>
<keyword evidence="3" id="KW-0324">Glycolysis</keyword>
<evidence type="ECO:0000256" key="4">
    <source>
        <dbReference type="ARBA" id="ARBA00023235"/>
    </source>
</evidence>
<dbReference type="GO" id="GO:0004619">
    <property type="term" value="F:phosphoglycerate mutase activity"/>
    <property type="evidence" value="ECO:0007669"/>
    <property type="project" value="UniProtKB-EC"/>
</dbReference>
<evidence type="ECO:0000256" key="3">
    <source>
        <dbReference type="ARBA" id="ARBA00023152"/>
    </source>
</evidence>
<feature type="non-terminal residue" evidence="5">
    <location>
        <position position="92"/>
    </location>
</feature>